<dbReference type="SUPFAM" id="SSF143422">
    <property type="entry name" value="Transposase IS200-like"/>
    <property type="match status" value="1"/>
</dbReference>
<dbReference type="NCBIfam" id="NF033573">
    <property type="entry name" value="transpos_IS200"/>
    <property type="match status" value="1"/>
</dbReference>
<name>A0A1V9EAM1_9BACT</name>
<dbReference type="Pfam" id="PF01797">
    <property type="entry name" value="Y1_Tnp"/>
    <property type="match status" value="1"/>
</dbReference>
<dbReference type="Gene3D" id="3.30.70.1290">
    <property type="entry name" value="Transposase IS200-like"/>
    <property type="match status" value="1"/>
</dbReference>
<dbReference type="PANTHER" id="PTHR33360:SF2">
    <property type="entry name" value="TRANSPOSASE FOR INSERTION SEQUENCE ELEMENT IS200"/>
    <property type="match status" value="1"/>
</dbReference>
<dbReference type="PANTHER" id="PTHR33360">
    <property type="entry name" value="TRANSPOSASE FOR INSERTION SEQUENCE ELEMENT IS200"/>
    <property type="match status" value="1"/>
</dbReference>
<accession>A0A1V9EAM1</accession>
<protein>
    <recommendedName>
        <fullName evidence="1">Transposase IS200-like domain-containing protein</fullName>
    </recommendedName>
</protein>
<dbReference type="GO" id="GO:0006313">
    <property type="term" value="P:DNA transposition"/>
    <property type="evidence" value="ECO:0007669"/>
    <property type="project" value="InterPro"/>
</dbReference>
<gene>
    <name evidence="2" type="ORF">A4H97_13580</name>
</gene>
<feature type="domain" description="Transposase IS200-like" evidence="1">
    <location>
        <begin position="8"/>
        <end position="121"/>
    </location>
</feature>
<sequence length="142" mass="16230">MNSQTSKVYLFIHVITCVKNKEPLLTKPVRTVLFAHIKKHATENGINVLSVNGTDDHMHIVVQMMPTQNLAQIMKSIRTDSSAWINDGNFIKSHFEWEEGFAALSVSPSGIKQVLDYLEKQEEHHKTKTLESELEVFQKIQI</sequence>
<dbReference type="GO" id="GO:0004803">
    <property type="term" value="F:transposase activity"/>
    <property type="evidence" value="ECO:0007669"/>
    <property type="project" value="InterPro"/>
</dbReference>
<dbReference type="GO" id="GO:0003677">
    <property type="term" value="F:DNA binding"/>
    <property type="evidence" value="ECO:0007669"/>
    <property type="project" value="InterPro"/>
</dbReference>
<evidence type="ECO:0000313" key="2">
    <source>
        <dbReference type="EMBL" id="OQP43160.1"/>
    </source>
</evidence>
<dbReference type="InterPro" id="IPR036515">
    <property type="entry name" value="Transposase_17_sf"/>
</dbReference>
<dbReference type="InterPro" id="IPR002686">
    <property type="entry name" value="Transposase_17"/>
</dbReference>
<dbReference type="EMBL" id="LVXG01000056">
    <property type="protein sequence ID" value="OQP43160.1"/>
    <property type="molecule type" value="Genomic_DNA"/>
</dbReference>
<dbReference type="RefSeq" id="WP_081203574.1">
    <property type="nucleotide sequence ID" value="NZ_FOCZ01000005.1"/>
</dbReference>
<dbReference type="STRING" id="354355.SAMN05660816_03385"/>
<evidence type="ECO:0000259" key="1">
    <source>
        <dbReference type="SMART" id="SM01321"/>
    </source>
</evidence>
<organism evidence="2 3">
    <name type="scientific">Niastella yeongjuensis</name>
    <dbReference type="NCBI Taxonomy" id="354355"/>
    <lineage>
        <taxon>Bacteria</taxon>
        <taxon>Pseudomonadati</taxon>
        <taxon>Bacteroidota</taxon>
        <taxon>Chitinophagia</taxon>
        <taxon>Chitinophagales</taxon>
        <taxon>Chitinophagaceae</taxon>
        <taxon>Niastella</taxon>
    </lineage>
</organism>
<reference evidence="3" key="1">
    <citation type="submission" date="2016-04" db="EMBL/GenBank/DDBJ databases">
        <authorList>
            <person name="Chen L."/>
            <person name="Zhuang W."/>
            <person name="Wang G."/>
        </authorList>
    </citation>
    <scope>NUCLEOTIDE SEQUENCE [LARGE SCALE GENOMIC DNA]</scope>
    <source>
        <strain evidence="3">17621</strain>
    </source>
</reference>
<dbReference type="SMART" id="SM01321">
    <property type="entry name" value="Y1_Tnp"/>
    <property type="match status" value="1"/>
</dbReference>
<dbReference type="Proteomes" id="UP000192610">
    <property type="component" value="Unassembled WGS sequence"/>
</dbReference>
<keyword evidence="3" id="KW-1185">Reference proteome</keyword>
<dbReference type="AlphaFoldDB" id="A0A1V9EAM1"/>
<proteinExistence type="predicted"/>
<dbReference type="OrthoDB" id="9797997at2"/>
<comment type="caution">
    <text evidence="2">The sequence shown here is derived from an EMBL/GenBank/DDBJ whole genome shotgun (WGS) entry which is preliminary data.</text>
</comment>
<evidence type="ECO:0000313" key="3">
    <source>
        <dbReference type="Proteomes" id="UP000192610"/>
    </source>
</evidence>